<dbReference type="SUPFAM" id="SSF51735">
    <property type="entry name" value="NAD(P)-binding Rossmann-fold domains"/>
    <property type="match status" value="1"/>
</dbReference>
<feature type="domain" description="SDH C-terminal" evidence="14">
    <location>
        <begin position="269"/>
        <end position="299"/>
    </location>
</feature>
<evidence type="ECO:0000256" key="10">
    <source>
        <dbReference type="HAMAP-Rule" id="MF_00222"/>
    </source>
</evidence>
<feature type="binding site" evidence="10">
    <location>
        <begin position="41"/>
        <end position="43"/>
    </location>
    <ligand>
        <name>shikimate</name>
        <dbReference type="ChEBI" id="CHEBI:36208"/>
    </ligand>
</feature>
<dbReference type="InterPro" id="IPR011342">
    <property type="entry name" value="Shikimate_DH"/>
</dbReference>
<dbReference type="Pfam" id="PF08501">
    <property type="entry name" value="Shikimate_dh_N"/>
    <property type="match status" value="1"/>
</dbReference>
<evidence type="ECO:0000256" key="11">
    <source>
        <dbReference type="SAM" id="MobiDB-lite"/>
    </source>
</evidence>
<dbReference type="SUPFAM" id="SSF53223">
    <property type="entry name" value="Aminoacid dehydrogenase-like, N-terminal domain"/>
    <property type="match status" value="1"/>
</dbReference>
<comment type="catalytic activity">
    <reaction evidence="8">
        <text>shikimate + NAD(+) = 3-dehydroshikimate + NADH + H(+)</text>
        <dbReference type="Rhea" id="RHEA:17741"/>
        <dbReference type="ChEBI" id="CHEBI:15378"/>
        <dbReference type="ChEBI" id="CHEBI:16630"/>
        <dbReference type="ChEBI" id="CHEBI:36208"/>
        <dbReference type="ChEBI" id="CHEBI:57540"/>
        <dbReference type="ChEBI" id="CHEBI:57945"/>
    </reaction>
</comment>
<dbReference type="FunFam" id="3.40.50.720:FF:000086">
    <property type="entry name" value="Quinate/shikimate dehydrogenase"/>
    <property type="match status" value="1"/>
</dbReference>
<feature type="binding site" evidence="10">
    <location>
        <position position="113"/>
    </location>
    <ligand>
        <name>shikimate</name>
        <dbReference type="ChEBI" id="CHEBI:36208"/>
    </ligand>
</feature>
<comment type="catalytic activity">
    <reaction evidence="7">
        <text>L-quinate + NAD(+) = 3-dehydroquinate + NADH + H(+)</text>
        <dbReference type="Rhea" id="RHEA:22364"/>
        <dbReference type="ChEBI" id="CHEBI:15378"/>
        <dbReference type="ChEBI" id="CHEBI:29751"/>
        <dbReference type="ChEBI" id="CHEBI:32364"/>
        <dbReference type="ChEBI" id="CHEBI:57540"/>
        <dbReference type="ChEBI" id="CHEBI:57945"/>
        <dbReference type="EC" id="1.1.1.24"/>
    </reaction>
</comment>
<dbReference type="GO" id="GO:0019632">
    <property type="term" value="P:shikimate metabolic process"/>
    <property type="evidence" value="ECO:0007669"/>
    <property type="project" value="InterPro"/>
</dbReference>
<comment type="function">
    <text evidence="10">Involved in the biosynthesis of the chorismate, which leads to the biosynthesis of aromatic amino acids. Catalyzes the reversible NADPH linked reduction of 3-dehydroshikimate (DHSA) to yield shikimate (SA).</text>
</comment>
<dbReference type="HAMAP" id="MF_00222">
    <property type="entry name" value="Shikimate_DH_AroE"/>
    <property type="match status" value="1"/>
</dbReference>
<dbReference type="GO" id="GO:0009423">
    <property type="term" value="P:chorismate biosynthetic process"/>
    <property type="evidence" value="ECO:0007669"/>
    <property type="project" value="UniProtKB-UniRule"/>
</dbReference>
<feature type="binding site" evidence="10">
    <location>
        <position position="129"/>
    </location>
    <ligand>
        <name>shikimate</name>
        <dbReference type="ChEBI" id="CHEBI:36208"/>
    </ligand>
</feature>
<dbReference type="Pfam" id="PF18317">
    <property type="entry name" value="SDH_C"/>
    <property type="match status" value="1"/>
</dbReference>
<dbReference type="NCBIfam" id="TIGR00507">
    <property type="entry name" value="aroE"/>
    <property type="match status" value="1"/>
</dbReference>
<feature type="binding site" evidence="10">
    <location>
        <position position="104"/>
    </location>
    <ligand>
        <name>NADP(+)</name>
        <dbReference type="ChEBI" id="CHEBI:58349"/>
    </ligand>
</feature>
<evidence type="ECO:0000313" key="16">
    <source>
        <dbReference type="Proteomes" id="UP000637720"/>
    </source>
</evidence>
<dbReference type="GO" id="GO:0004764">
    <property type="term" value="F:shikimate 3-dehydrogenase (NADP+) activity"/>
    <property type="evidence" value="ECO:0007669"/>
    <property type="project" value="UniProtKB-UniRule"/>
</dbReference>
<feature type="binding site" evidence="10">
    <location>
        <position position="269"/>
    </location>
    <ligand>
        <name>NADP(+)</name>
        <dbReference type="ChEBI" id="CHEBI:58349"/>
    </ligand>
</feature>
<evidence type="ECO:0000256" key="4">
    <source>
        <dbReference type="ARBA" id="ARBA00023002"/>
    </source>
</evidence>
<dbReference type="GO" id="GO:0009073">
    <property type="term" value="P:aromatic amino acid family biosynthetic process"/>
    <property type="evidence" value="ECO:0007669"/>
    <property type="project" value="UniProtKB-KW"/>
</dbReference>
<dbReference type="GO" id="GO:0005829">
    <property type="term" value="C:cytosol"/>
    <property type="evidence" value="ECO:0007669"/>
    <property type="project" value="TreeGrafter"/>
</dbReference>
<comment type="caution">
    <text evidence="15">The sequence shown here is derived from an EMBL/GenBank/DDBJ whole genome shotgun (WGS) entry which is preliminary data.</text>
</comment>
<keyword evidence="4 10" id="KW-0560">Oxidoreductase</keyword>
<dbReference type="AlphaFoldDB" id="A0A8J3BAV1"/>
<feature type="domain" description="Quinate/shikimate 5-dehydrogenase/glutamyl-tRNA reductase" evidence="12">
    <location>
        <begin position="139"/>
        <end position="220"/>
    </location>
</feature>
<dbReference type="PANTHER" id="PTHR21089">
    <property type="entry name" value="SHIKIMATE DEHYDROGENASE"/>
    <property type="match status" value="1"/>
</dbReference>
<feature type="binding site" evidence="10">
    <location>
        <begin position="178"/>
        <end position="183"/>
    </location>
    <ligand>
        <name>NADP(+)</name>
        <dbReference type="ChEBI" id="CHEBI:58349"/>
    </ligand>
</feature>
<dbReference type="InterPro" id="IPR036291">
    <property type="entry name" value="NAD(P)-bd_dom_sf"/>
</dbReference>
<comment type="similarity">
    <text evidence="10">Belongs to the shikimate dehydrogenase family.</text>
</comment>
<feature type="binding site" evidence="10">
    <location>
        <position position="246"/>
    </location>
    <ligand>
        <name>NADP(+)</name>
        <dbReference type="ChEBI" id="CHEBI:58349"/>
    </ligand>
</feature>
<dbReference type="Proteomes" id="UP000637720">
    <property type="component" value="Unassembled WGS sequence"/>
</dbReference>
<comment type="catalytic activity">
    <reaction evidence="6 10">
        <text>shikimate + NADP(+) = 3-dehydroshikimate + NADPH + H(+)</text>
        <dbReference type="Rhea" id="RHEA:17737"/>
        <dbReference type="ChEBI" id="CHEBI:15378"/>
        <dbReference type="ChEBI" id="CHEBI:16630"/>
        <dbReference type="ChEBI" id="CHEBI:36208"/>
        <dbReference type="ChEBI" id="CHEBI:57783"/>
        <dbReference type="ChEBI" id="CHEBI:58349"/>
        <dbReference type="EC" id="1.1.1.25"/>
    </reaction>
</comment>
<reference evidence="15" key="2">
    <citation type="submission" date="2020-09" db="EMBL/GenBank/DDBJ databases">
        <authorList>
            <person name="Sun Q."/>
            <person name="Ohkuma M."/>
        </authorList>
    </citation>
    <scope>NUCLEOTIDE SEQUENCE</scope>
    <source>
        <strain evidence="15">JCM 14719</strain>
    </source>
</reference>
<reference evidence="15" key="1">
    <citation type="journal article" date="2014" name="Int. J. Syst. Evol. Microbiol.">
        <title>Complete genome sequence of Corynebacterium casei LMG S-19264T (=DSM 44701T), isolated from a smear-ripened cheese.</title>
        <authorList>
            <consortium name="US DOE Joint Genome Institute (JGI-PGF)"/>
            <person name="Walter F."/>
            <person name="Albersmeier A."/>
            <person name="Kalinowski J."/>
            <person name="Ruckert C."/>
        </authorList>
    </citation>
    <scope>NUCLEOTIDE SEQUENCE</scope>
    <source>
        <strain evidence="15">JCM 14719</strain>
    </source>
</reference>
<comment type="pathway">
    <text evidence="1 10">Metabolic intermediate biosynthesis; chorismate biosynthesis; chorismate from D-erythrose 4-phosphate and phosphoenolpyruvate: step 4/7.</text>
</comment>
<evidence type="ECO:0000313" key="15">
    <source>
        <dbReference type="EMBL" id="GGK05706.1"/>
    </source>
</evidence>
<gene>
    <name evidence="10 15" type="primary">aroE</name>
    <name evidence="15" type="ORF">GCM10007043_19640</name>
</gene>
<dbReference type="NCBIfam" id="NF001314">
    <property type="entry name" value="PRK00258.2-2"/>
    <property type="match status" value="1"/>
</dbReference>
<feature type="region of interest" description="Disordered" evidence="11">
    <location>
        <begin position="1"/>
        <end position="20"/>
    </location>
</feature>
<dbReference type="CDD" id="cd01065">
    <property type="entry name" value="NAD_bind_Shikimate_DH"/>
    <property type="match status" value="1"/>
</dbReference>
<keyword evidence="2 10" id="KW-0028">Amino-acid biosynthesis</keyword>
<evidence type="ECO:0000259" key="14">
    <source>
        <dbReference type="Pfam" id="PF18317"/>
    </source>
</evidence>
<dbReference type="NCBIfam" id="NF001319">
    <property type="entry name" value="PRK00258.3-3"/>
    <property type="match status" value="1"/>
</dbReference>
<feature type="active site" description="Proton acceptor" evidence="10">
    <location>
        <position position="92"/>
    </location>
</feature>
<evidence type="ECO:0000256" key="3">
    <source>
        <dbReference type="ARBA" id="ARBA00022857"/>
    </source>
</evidence>
<dbReference type="GO" id="GO:0008652">
    <property type="term" value="P:amino acid biosynthetic process"/>
    <property type="evidence" value="ECO:0007669"/>
    <property type="project" value="UniProtKB-KW"/>
</dbReference>
<evidence type="ECO:0000256" key="2">
    <source>
        <dbReference type="ARBA" id="ARBA00022605"/>
    </source>
</evidence>
<dbReference type="PANTHER" id="PTHR21089:SF1">
    <property type="entry name" value="BIFUNCTIONAL 3-DEHYDROQUINATE DEHYDRATASE_SHIKIMATE DEHYDROGENASE, CHLOROPLASTIC"/>
    <property type="match status" value="1"/>
</dbReference>
<feature type="binding site" evidence="10">
    <location>
        <position position="248"/>
    </location>
    <ligand>
        <name>shikimate</name>
        <dbReference type="ChEBI" id="CHEBI:36208"/>
    </ligand>
</feature>
<dbReference type="InterPro" id="IPR041121">
    <property type="entry name" value="SDH_C"/>
</dbReference>
<sequence>MWAAVEGTGTPGQDGSKGRNAMTITAETRLVGLFGYPVGHSLSPAMHNAAFAALGLNLRYVAFPVPPAHLADAVRALRALSFRGVNVTIPHKVAIVPLLDALDEEARAIGAVNTVIVEADGRLVGTNTDGRGYVRSLVEETGVDLAAQRVLILGAGGAARAVAVSLAKGGASRIAIANRTPEKAAELAAHLAPFADAWAVPPERLADAVREATLLINTTSVGMVPHADETPLPPEWLHDGLLVSDLVYRPLKTRLLREAEARGLVTHGGLGMLVHQGALAFERWTGRPAPVALMRDAALRALAAEKEGKEC</sequence>
<keyword evidence="5 10" id="KW-0057">Aromatic amino acid biosynthesis</keyword>
<feature type="binding site" evidence="10">
    <location>
        <position position="88"/>
    </location>
    <ligand>
        <name>shikimate</name>
        <dbReference type="ChEBI" id="CHEBI:36208"/>
    </ligand>
</feature>
<protein>
    <recommendedName>
        <fullName evidence="10">Shikimate dehydrogenase (NADP(+))</fullName>
        <shortName evidence="10">SDH</shortName>
        <ecNumber evidence="10">1.1.1.25</ecNumber>
    </recommendedName>
</protein>
<evidence type="ECO:0000256" key="7">
    <source>
        <dbReference type="ARBA" id="ARBA00051639"/>
    </source>
</evidence>
<evidence type="ECO:0000256" key="6">
    <source>
        <dbReference type="ARBA" id="ARBA00049442"/>
    </source>
</evidence>
<dbReference type="GO" id="GO:0050661">
    <property type="term" value="F:NADP binding"/>
    <property type="evidence" value="ECO:0007669"/>
    <property type="project" value="InterPro"/>
</dbReference>
<evidence type="ECO:0000259" key="13">
    <source>
        <dbReference type="Pfam" id="PF08501"/>
    </source>
</evidence>
<dbReference type="GO" id="GO:0030266">
    <property type="term" value="F:quinate 3-dehydrogenase (NAD+) activity"/>
    <property type="evidence" value="ECO:0007669"/>
    <property type="project" value="UniProtKB-EC"/>
</dbReference>
<dbReference type="Gene3D" id="3.40.50.720">
    <property type="entry name" value="NAD(P)-binding Rossmann-like Domain"/>
    <property type="match status" value="1"/>
</dbReference>
<keyword evidence="3 10" id="KW-0521">NADP</keyword>
<dbReference type="EMBL" id="BMOF01000048">
    <property type="protein sequence ID" value="GGK05706.1"/>
    <property type="molecule type" value="Genomic_DNA"/>
</dbReference>
<accession>A0A8J3BAV1</accession>
<dbReference type="EC" id="1.1.1.25" evidence="10"/>
<evidence type="ECO:0000256" key="1">
    <source>
        <dbReference type="ARBA" id="ARBA00004871"/>
    </source>
</evidence>
<feature type="domain" description="Shikimate dehydrogenase substrate binding N-terminal" evidence="13">
    <location>
        <begin position="33"/>
        <end position="115"/>
    </location>
</feature>
<proteinExistence type="inferred from homology"/>
<evidence type="ECO:0000256" key="8">
    <source>
        <dbReference type="ARBA" id="ARBA00052329"/>
    </source>
</evidence>
<dbReference type="InterPro" id="IPR022893">
    <property type="entry name" value="Shikimate_DH_fam"/>
</dbReference>
<evidence type="ECO:0000259" key="12">
    <source>
        <dbReference type="Pfam" id="PF01488"/>
    </source>
</evidence>
<dbReference type="InterPro" id="IPR013708">
    <property type="entry name" value="Shikimate_DH-bd_N"/>
</dbReference>
<feature type="binding site" evidence="10">
    <location>
        <begin position="154"/>
        <end position="158"/>
    </location>
    <ligand>
        <name>NADP(+)</name>
        <dbReference type="ChEBI" id="CHEBI:58349"/>
    </ligand>
</feature>
<evidence type="ECO:0000256" key="5">
    <source>
        <dbReference type="ARBA" id="ARBA00023141"/>
    </source>
</evidence>
<dbReference type="InterPro" id="IPR046346">
    <property type="entry name" value="Aminoacid_DH-like_N_sf"/>
</dbReference>
<dbReference type="Pfam" id="PF01488">
    <property type="entry name" value="Shikimate_DH"/>
    <property type="match status" value="1"/>
</dbReference>
<feature type="binding site" evidence="10">
    <location>
        <position position="276"/>
    </location>
    <ligand>
        <name>shikimate</name>
        <dbReference type="ChEBI" id="CHEBI:36208"/>
    </ligand>
</feature>
<comment type="pathway">
    <text evidence="9">Aromatic compound metabolism; 3,4-dihydroxybenzoate biosynthesis; 3-dehydroquinate from D-quinate (NAD(+) route).</text>
</comment>
<name>A0A8J3BAV1_9BACI</name>
<evidence type="ECO:0000256" key="9">
    <source>
        <dbReference type="ARBA" id="ARBA00060613"/>
    </source>
</evidence>
<dbReference type="Gene3D" id="3.40.50.10860">
    <property type="entry name" value="Leucine Dehydrogenase, chain A, domain 1"/>
    <property type="match status" value="1"/>
</dbReference>
<comment type="subunit">
    <text evidence="10">Homodimer.</text>
</comment>
<organism evidence="15 16">
    <name type="scientific">Calditerricola satsumensis</name>
    <dbReference type="NCBI Taxonomy" id="373054"/>
    <lineage>
        <taxon>Bacteria</taxon>
        <taxon>Bacillati</taxon>
        <taxon>Bacillota</taxon>
        <taxon>Bacilli</taxon>
        <taxon>Bacillales</taxon>
        <taxon>Bacillaceae</taxon>
        <taxon>Calditerricola</taxon>
    </lineage>
</organism>
<keyword evidence="16" id="KW-1185">Reference proteome</keyword>
<dbReference type="InterPro" id="IPR006151">
    <property type="entry name" value="Shikm_DH/Glu-tRNA_Rdtase"/>
</dbReference>
<dbReference type="UniPathway" id="UPA00053">
    <property type="reaction ID" value="UER00087"/>
</dbReference>